<dbReference type="InterPro" id="IPR016024">
    <property type="entry name" value="ARM-type_fold"/>
</dbReference>
<dbReference type="SMART" id="SM01349">
    <property type="entry name" value="TOG"/>
    <property type="match status" value="5"/>
</dbReference>
<evidence type="ECO:0000256" key="2">
    <source>
        <dbReference type="ARBA" id="ARBA00022490"/>
    </source>
</evidence>
<feature type="compositionally biased region" description="Acidic residues" evidence="5">
    <location>
        <begin position="259"/>
        <end position="276"/>
    </location>
</feature>
<dbReference type="GeneID" id="9681079"/>
<feature type="region of interest" description="Disordered" evidence="5">
    <location>
        <begin position="1946"/>
        <end position="1971"/>
    </location>
</feature>
<dbReference type="eggNOG" id="KOG1820">
    <property type="taxonomic scope" value="Eukaryota"/>
</dbReference>
<evidence type="ECO:0000256" key="5">
    <source>
        <dbReference type="SAM" id="MobiDB-lite"/>
    </source>
</evidence>
<dbReference type="OrthoDB" id="205662at2759"/>
<feature type="domain" description="TOG" evidence="6">
    <location>
        <begin position="284"/>
        <end position="529"/>
    </location>
</feature>
<feature type="domain" description="TOG" evidence="6">
    <location>
        <begin position="878"/>
        <end position="1121"/>
    </location>
</feature>
<proteinExistence type="predicted"/>
<dbReference type="FunFam" id="1.25.10.10:FF:000019">
    <property type="entry name" value="Cytoskeleton-associated protein 5"/>
    <property type="match status" value="1"/>
</dbReference>
<dbReference type="GO" id="GO:0030951">
    <property type="term" value="P:establishment or maintenance of microtubule cytoskeleton polarity"/>
    <property type="evidence" value="ECO:0007669"/>
    <property type="project" value="InterPro"/>
</dbReference>
<name>C1MHH3_MICPC</name>
<evidence type="ECO:0000256" key="4">
    <source>
        <dbReference type="ARBA" id="ARBA00023212"/>
    </source>
</evidence>
<keyword evidence="2" id="KW-0963">Cytoplasm</keyword>
<feature type="compositionally biased region" description="Low complexity" evidence="5">
    <location>
        <begin position="585"/>
        <end position="606"/>
    </location>
</feature>
<dbReference type="RefSeq" id="XP_003055493.1">
    <property type="nucleotide sequence ID" value="XM_003055447.1"/>
</dbReference>
<dbReference type="GO" id="GO:0005856">
    <property type="term" value="C:cytoskeleton"/>
    <property type="evidence" value="ECO:0007669"/>
    <property type="project" value="UniProtKB-SubCell"/>
</dbReference>
<feature type="region of interest" description="Disordered" evidence="5">
    <location>
        <begin position="231"/>
        <end position="283"/>
    </location>
</feature>
<feature type="domain" description="TOG" evidence="6">
    <location>
        <begin position="5"/>
        <end position="242"/>
    </location>
</feature>
<feature type="region of interest" description="Disordered" evidence="5">
    <location>
        <begin position="1909"/>
        <end position="1934"/>
    </location>
</feature>
<evidence type="ECO:0000256" key="1">
    <source>
        <dbReference type="ARBA" id="ARBA00004245"/>
    </source>
</evidence>
<dbReference type="GO" id="GO:0051010">
    <property type="term" value="F:microtubule plus-end binding"/>
    <property type="evidence" value="ECO:0007669"/>
    <property type="project" value="InterPro"/>
</dbReference>
<dbReference type="InterPro" id="IPR048491">
    <property type="entry name" value="XMAP215_CLASP_TOG"/>
</dbReference>
<feature type="compositionally biased region" description="Low complexity" evidence="5">
    <location>
        <begin position="1875"/>
        <end position="1886"/>
    </location>
</feature>
<sequence>MAGDDEASKLAAAEKQPWDERFKHSFWKARVAAYSEVVKEARTASSVAASPCLKAFGECAKNAAGDTNANALDNGLDAINAFLEVADEDYASKHAAGLMANVVAKGMNGRPKTVERATNTALLLCELEASDVVVDALLKGTTNKVPKLALAATDAIRAVVCEFGTPKVVNPKPILKGIAPLFDSKDAKIRGAAKDLTVELTRYLGQGAVRRDLIDKMRGTMQAEVSAMIEQQSEDATGAARPTRFTRKEQASGASSDPMDVDDDATAGGDGAEEDAAVVPDSYEYSDPETILDKLEKAPENKEQPRFWEAIVSAKWKERLGALTQLREVSDVPRIAAGDYGNLARALKKVITKDANIACVGEAAAAAGVIARGARREFRSEAKLLLPGMLDKLKDKNTTVIQKIQDALMEFANHCVSLADVADDVVVALGHKVPKVAEQTLRFVAAAVRECKGGRAAITPLHKAMLPSIVNCADAGNVDVRTTAVEAIAAIAVASGGFRQVAKHVDTLDDAKKTKVEELCSGGGGGCGEGTLRGRDPNVGSTKTVAAASKPPNVVRSSVTGALIRPGTAGPFRPGKSALKRPSTAAPGVSSKPSSSKPSNSAGFSSEADAEVTEGPAASKEELVERMTTLYGAGTVDELQSGDWKKRLSGMTAVLDAVNAMSPSDATSASETTVRGVAMFPGFDDKNFQVLSKVFEVFNALATNSETCTKRDGAQAIAGLAEKIADVKLRKPASDALTALAEALGPKFVMAQLHKRTAGHKNPKVTAEALSWCVAVVNEFSASVVDVAFTIKWCKECLGMPNPLCKSSAGKVLGALHGFLGPGLTNFLADLKDAQLKSLEAEFARNPFTGEVPAVKVTRKVKGAPEGGGDAVDLTSDGGLPRTDISSKITEKLVKQMSDPSWKVRAAAVEAVGGILTEANKRIGPNTGELMPAIAKRFGDSNRNIATNALKLCGDVAEAMGPSVGERRYGHGLVNDITKQFGDSKSSVRTAAAGALDSWASAAGLNKTLPYVATTMLDASGKMSGDGKSDALVWSLNALAADAGNDVDLSSVVVLASVGLGDKATAARTAGGKLLDEVIRRVGSKETSALCKLSDAPGALKKAVVAHVEKGGIVVGSSAPSSRNPSLNPSPSVSPIKSAPTRPTTARGGAVRASKGAAGAAPPAAVASASGAALAPNEEKESRIKKLPKKPVKFEVLRDEQLAFAEGELKVAMAPYVREDVRALLFKADFKAHIKALEHLDGALAEAPENVFGNLDLILRWIVLRVSEQAPNTQSLLRVLDFTAAVLGVVKAQGSRLSEQEAALFLPALVDKCGHSMDAVRGKFRIILRLIPGLFPASRLVGYLVRGLDSKNTKTRLEVLDVIESLLERHGADVVERGGNKALAEVAKLADARDMSMRTAALKCLVTAYKTSGAVVWKHVGRLGDLAQQSLEDKFARAEKEMAAKNEGKPGAWMKDGVLAGGSTAATPGTGVKKTAAVLPGRRTPKREAPPSPSRDDVETLPMEVRLAGWKRSLNSVASVSDAVAVEGMKSLCHEIMGAVSDQEMLQAMAPDVDGLVGVVAERVSTIFESAAVAPGPSTTRACKYVLNTLMQVYQEPALAGAVGEASEKVTIAALLERLLDQSVGKMDEGPQLVKALNVLMLKVLEHCPRTSSFRALIQLLARAPESVAEDESALTKFNDLVVKCLIKLTKALAATLRSVDVSALLLEVHDFFDSLGVDEIRRRGQADDKPLRMVKTILHEVTKLLGHDVHDCLDSCPPRSTEPVPIIYAYIDLNLQSMPNAPGIPREPEPEPKPMMDVDIRPATPVSADLKTTLAGIFKKIGEKESTAKGLEELFDFCNAHAEVDISPHLARTSAAFQTYIKRGLAKVEAARARAASATTPGASTIEPSPMPTMEKSATEVYRERLARMQSAAKSSTAAATSAGATGTSGAGLSTLRERMNRIAAKAAGDVSSPRSGGSTANAQFENDIKARMSRIQAEAVRRSSTD</sequence>
<evidence type="ECO:0000313" key="8">
    <source>
        <dbReference type="Proteomes" id="UP000001876"/>
    </source>
</evidence>
<evidence type="ECO:0000256" key="3">
    <source>
        <dbReference type="ARBA" id="ARBA00022737"/>
    </source>
</evidence>
<organism evidence="8">
    <name type="scientific">Micromonas pusilla (strain CCMP1545)</name>
    <name type="common">Picoplanktonic green alga</name>
    <dbReference type="NCBI Taxonomy" id="564608"/>
    <lineage>
        <taxon>Eukaryota</taxon>
        <taxon>Viridiplantae</taxon>
        <taxon>Chlorophyta</taxon>
        <taxon>Mamiellophyceae</taxon>
        <taxon>Mamiellales</taxon>
        <taxon>Mamiellaceae</taxon>
        <taxon>Micromonas</taxon>
    </lineage>
</organism>
<feature type="region of interest" description="Disordered" evidence="5">
    <location>
        <begin position="1464"/>
        <end position="1498"/>
    </location>
</feature>
<dbReference type="EMBL" id="GG663735">
    <property type="protein sequence ID" value="EEH60745.1"/>
    <property type="molecule type" value="Genomic_DNA"/>
</dbReference>
<dbReference type="Pfam" id="PF21041">
    <property type="entry name" value="XMAP215_CLASP_TOG"/>
    <property type="match status" value="4"/>
</dbReference>
<feature type="compositionally biased region" description="Low complexity" evidence="5">
    <location>
        <begin position="1912"/>
        <end position="1934"/>
    </location>
</feature>
<feature type="region of interest" description="Disordered" evidence="5">
    <location>
        <begin position="1875"/>
        <end position="1896"/>
    </location>
</feature>
<feature type="region of interest" description="Disordered" evidence="5">
    <location>
        <begin position="523"/>
        <end position="620"/>
    </location>
</feature>
<dbReference type="KEGG" id="mpp:MICPUCDRAFT_13144"/>
<feature type="compositionally biased region" description="Low complexity" evidence="5">
    <location>
        <begin position="1146"/>
        <end position="1157"/>
    </location>
</feature>
<dbReference type="Pfam" id="PF02985">
    <property type="entry name" value="HEAT"/>
    <property type="match status" value="1"/>
</dbReference>
<dbReference type="STRING" id="564608.C1MHH3"/>
<dbReference type="SUPFAM" id="SSF48371">
    <property type="entry name" value="ARM repeat"/>
    <property type="match status" value="2"/>
</dbReference>
<dbReference type="GO" id="GO:0007051">
    <property type="term" value="P:spindle organization"/>
    <property type="evidence" value="ECO:0007669"/>
    <property type="project" value="InterPro"/>
</dbReference>
<feature type="compositionally biased region" description="Basic and acidic residues" evidence="5">
    <location>
        <begin position="1486"/>
        <end position="1498"/>
    </location>
</feature>
<accession>C1MHH3</accession>
<dbReference type="InterPro" id="IPR034085">
    <property type="entry name" value="TOG"/>
</dbReference>
<protein>
    <submittedName>
        <fullName evidence="7">Predicted protein</fullName>
    </submittedName>
</protein>
<reference evidence="7 8" key="1">
    <citation type="journal article" date="2009" name="Science">
        <title>Green evolution and dynamic adaptations revealed by genomes of the marine picoeukaryotes Micromonas.</title>
        <authorList>
            <person name="Worden A.Z."/>
            <person name="Lee J.H."/>
            <person name="Mock T."/>
            <person name="Rouze P."/>
            <person name="Simmons M.P."/>
            <person name="Aerts A.L."/>
            <person name="Allen A.E."/>
            <person name="Cuvelier M.L."/>
            <person name="Derelle E."/>
            <person name="Everett M.V."/>
            <person name="Foulon E."/>
            <person name="Grimwood J."/>
            <person name="Gundlach H."/>
            <person name="Henrissat B."/>
            <person name="Napoli C."/>
            <person name="McDonald S.M."/>
            <person name="Parker M.S."/>
            <person name="Rombauts S."/>
            <person name="Salamov A."/>
            <person name="Von Dassow P."/>
            <person name="Badger J.H."/>
            <person name="Coutinho P.M."/>
            <person name="Demir E."/>
            <person name="Dubchak I."/>
            <person name="Gentemann C."/>
            <person name="Eikrem W."/>
            <person name="Gready J.E."/>
            <person name="John U."/>
            <person name="Lanier W."/>
            <person name="Lindquist E.A."/>
            <person name="Lucas S."/>
            <person name="Mayer K.F."/>
            <person name="Moreau H."/>
            <person name="Not F."/>
            <person name="Otillar R."/>
            <person name="Panaud O."/>
            <person name="Pangilinan J."/>
            <person name="Paulsen I."/>
            <person name="Piegu B."/>
            <person name="Poliakov A."/>
            <person name="Robbens S."/>
            <person name="Schmutz J."/>
            <person name="Toulza E."/>
            <person name="Wyss T."/>
            <person name="Zelensky A."/>
            <person name="Zhou K."/>
            <person name="Armbrust E.V."/>
            <person name="Bhattacharya D."/>
            <person name="Goodenough U.W."/>
            <person name="Van de Peer Y."/>
            <person name="Grigoriev I.V."/>
        </authorList>
    </citation>
    <scope>NUCLEOTIDE SEQUENCE [LARGE SCALE GENOMIC DNA]</scope>
    <source>
        <strain evidence="7 8">CCMP1545</strain>
    </source>
</reference>
<keyword evidence="8" id="KW-1185">Reference proteome</keyword>
<dbReference type="GO" id="GO:0061863">
    <property type="term" value="F:microtubule plus end polymerase"/>
    <property type="evidence" value="ECO:0007669"/>
    <property type="project" value="InterPro"/>
</dbReference>
<dbReference type="OMA" id="NWKERKE"/>
<dbReference type="Gene3D" id="1.25.10.10">
    <property type="entry name" value="Leucine-rich Repeat Variant"/>
    <property type="match status" value="5"/>
</dbReference>
<evidence type="ECO:0000259" key="6">
    <source>
        <dbReference type="SMART" id="SM01349"/>
    </source>
</evidence>
<dbReference type="PANTHER" id="PTHR12609">
    <property type="entry name" value="MICROTUBULE ASSOCIATED PROTEIN XMAP215"/>
    <property type="match status" value="1"/>
</dbReference>
<keyword evidence="4" id="KW-0206">Cytoskeleton</keyword>
<gene>
    <name evidence="7" type="ORF">MICPUCDRAFT_13144</name>
</gene>
<feature type="region of interest" description="Disordered" evidence="5">
    <location>
        <begin position="1115"/>
        <end position="1157"/>
    </location>
</feature>
<dbReference type="InterPro" id="IPR011989">
    <property type="entry name" value="ARM-like"/>
</dbReference>
<dbReference type="InterPro" id="IPR000357">
    <property type="entry name" value="HEAT"/>
</dbReference>
<feature type="domain" description="TOG" evidence="6">
    <location>
        <begin position="1203"/>
        <end position="1444"/>
    </location>
</feature>
<feature type="compositionally biased region" description="Polar residues" evidence="5">
    <location>
        <begin position="1954"/>
        <end position="1966"/>
    </location>
</feature>
<dbReference type="GO" id="GO:0046785">
    <property type="term" value="P:microtubule polymerization"/>
    <property type="evidence" value="ECO:0007669"/>
    <property type="project" value="InterPro"/>
</dbReference>
<dbReference type="Proteomes" id="UP000001876">
    <property type="component" value="Unassembled WGS sequence"/>
</dbReference>
<feature type="domain" description="TOG" evidence="6">
    <location>
        <begin position="622"/>
        <end position="854"/>
    </location>
</feature>
<dbReference type="InterPro" id="IPR045110">
    <property type="entry name" value="XMAP215"/>
</dbReference>
<evidence type="ECO:0000313" key="7">
    <source>
        <dbReference type="EMBL" id="EEH60745.1"/>
    </source>
</evidence>
<comment type="subcellular location">
    <subcellularLocation>
        <location evidence="1">Cytoplasm</location>
        <location evidence="1">Cytoskeleton</location>
    </subcellularLocation>
</comment>
<keyword evidence="3" id="KW-0677">Repeat</keyword>
<feature type="compositionally biased region" description="Low complexity" evidence="5">
    <location>
        <begin position="1117"/>
        <end position="1135"/>
    </location>
</feature>